<dbReference type="Proteomes" id="UP001205105">
    <property type="component" value="Unassembled WGS sequence"/>
</dbReference>
<keyword evidence="1" id="KW-1133">Transmembrane helix</keyword>
<feature type="transmembrane region" description="Helical" evidence="1">
    <location>
        <begin position="180"/>
        <end position="201"/>
    </location>
</feature>
<keyword evidence="1" id="KW-0472">Membrane</keyword>
<keyword evidence="1" id="KW-0812">Transmembrane</keyword>
<dbReference type="AlphaFoldDB" id="A0AAD5DI08"/>
<sequence>MGGPSPSGCCLAAAPAPPPAAGALPLSTPNGWAERWRAWVDSPLRRAMNEAAADADRTLWHVGSIVLLALLVFRTIAQERLWGVALHNATHLLVQQGLALMIKRRRATYVRFRELWVLAATAHLVYVLLTRALYGSNHCIALAGGSPLRVVPAMLIGNSGLWVALYMLHARLLHPINCVALPLLALPALACTSRLCGRMLAIPALREPMGPAFAALDWLALAPLSPAPLAPPITDDTSQCIILNVWALMVFTVAVPLHILGRLERRARRLFWASRVEELCTEQCGRPTPEAKAEAIRLLYVPCATATELLLFAVLAWQAARTVVVLLRGA</sequence>
<comment type="caution">
    <text evidence="2">The sequence shown here is derived from an EMBL/GenBank/DDBJ whole genome shotgun (WGS) entry which is preliminary data.</text>
</comment>
<feature type="transmembrane region" description="Helical" evidence="1">
    <location>
        <begin position="146"/>
        <end position="168"/>
    </location>
</feature>
<name>A0AAD5DI08_9CHLO</name>
<evidence type="ECO:0000313" key="2">
    <source>
        <dbReference type="EMBL" id="KAI7835785.1"/>
    </source>
</evidence>
<feature type="transmembrane region" description="Helical" evidence="1">
    <location>
        <begin position="241"/>
        <end position="260"/>
    </location>
</feature>
<feature type="transmembrane region" description="Helical" evidence="1">
    <location>
        <begin position="58"/>
        <end position="77"/>
    </location>
</feature>
<protein>
    <submittedName>
        <fullName evidence="2">Uncharacterized protein</fullName>
    </submittedName>
</protein>
<evidence type="ECO:0000313" key="3">
    <source>
        <dbReference type="Proteomes" id="UP001205105"/>
    </source>
</evidence>
<keyword evidence="3" id="KW-1185">Reference proteome</keyword>
<accession>A0AAD5DI08</accession>
<gene>
    <name evidence="2" type="ORF">COHA_010305</name>
</gene>
<feature type="transmembrane region" description="Helical" evidence="1">
    <location>
        <begin position="298"/>
        <end position="320"/>
    </location>
</feature>
<dbReference type="EMBL" id="JADXDR010000226">
    <property type="protein sequence ID" value="KAI7835785.1"/>
    <property type="molecule type" value="Genomic_DNA"/>
</dbReference>
<feature type="transmembrane region" description="Helical" evidence="1">
    <location>
        <begin position="115"/>
        <end position="134"/>
    </location>
</feature>
<proteinExistence type="predicted"/>
<organism evidence="2 3">
    <name type="scientific">Chlorella ohadii</name>
    <dbReference type="NCBI Taxonomy" id="2649997"/>
    <lineage>
        <taxon>Eukaryota</taxon>
        <taxon>Viridiplantae</taxon>
        <taxon>Chlorophyta</taxon>
        <taxon>core chlorophytes</taxon>
        <taxon>Trebouxiophyceae</taxon>
        <taxon>Chlorellales</taxon>
        <taxon>Chlorellaceae</taxon>
        <taxon>Chlorella clade</taxon>
        <taxon>Chlorella</taxon>
    </lineage>
</organism>
<reference evidence="2" key="1">
    <citation type="submission" date="2020-11" db="EMBL/GenBank/DDBJ databases">
        <title>Chlorella ohadii genome sequencing and assembly.</title>
        <authorList>
            <person name="Murik O."/>
            <person name="Treves H."/>
            <person name="Kedem I."/>
            <person name="Shotland Y."/>
            <person name="Kaplan A."/>
        </authorList>
    </citation>
    <scope>NUCLEOTIDE SEQUENCE</scope>
    <source>
        <strain evidence="2">1</strain>
    </source>
</reference>
<evidence type="ECO:0000256" key="1">
    <source>
        <dbReference type="SAM" id="Phobius"/>
    </source>
</evidence>